<gene>
    <name evidence="1" type="ORF">NBM05_02125</name>
</gene>
<comment type="caution">
    <text evidence="1">The sequence shown here is derived from an EMBL/GenBank/DDBJ whole genome shotgun (WGS) entry which is preliminary data.</text>
</comment>
<organism evidence="1 2">
    <name type="scientific">Rothia santali</name>
    <dbReference type="NCBI Taxonomy" id="2949643"/>
    <lineage>
        <taxon>Bacteria</taxon>
        <taxon>Bacillati</taxon>
        <taxon>Actinomycetota</taxon>
        <taxon>Actinomycetes</taxon>
        <taxon>Micrococcales</taxon>
        <taxon>Micrococcaceae</taxon>
        <taxon>Rothia</taxon>
    </lineage>
</organism>
<evidence type="ECO:0000313" key="1">
    <source>
        <dbReference type="EMBL" id="MCP3424858.1"/>
    </source>
</evidence>
<sequence>MISTLVSTGALGMVAAAFVGSTSAVHTDQVVARLDPAQAPVTPTASWKAQQTYLAGTSVAIRPDGDIAIWGYRGNGLSGTGHREVHSAAPVSTVSLPGQGADRADARRAVKVQGTSLDGFWSDNPDFTGLAALSEDGKVFTWGGNQRNSVMGRGATASGEQAWWAPGEVHLPGRVIDLASSSGAFMALLENGDVYTWGNNQGSRGLLGQGIRQSVSDRAPTRVQLPGPAHSIGAGTWSSWVILGGHRPDDATSGVYWWGWANRHTYQTSPGGDGDALTAVSPRRSQTLSAYAREGCSGPPTGPNGAQSDNCSIRSMSGHYHGNTFLLDSGRLLAWGVGPAVPTSWGVPWGARSAAEAATPTEVDLERGVRATRVVPTTDMVFALGDNGRVYQWGTRKYGAVEPDGFLASYPASAAPLKWPMRLDFLGADIESLGGSGYTPVVFRTGGDVVTWNGTTHAANNNRHAQVRNSFDWWTSTETKKRQPPTYMRLPRMERSR</sequence>
<accession>A0A9X2HIG6</accession>
<dbReference type="Proteomes" id="UP001139502">
    <property type="component" value="Unassembled WGS sequence"/>
</dbReference>
<dbReference type="PANTHER" id="PTHR45982">
    <property type="entry name" value="REGULATOR OF CHROMOSOME CONDENSATION"/>
    <property type="match status" value="1"/>
</dbReference>
<reference evidence="1" key="1">
    <citation type="submission" date="2022-06" db="EMBL/GenBank/DDBJ databases">
        <title>Rothia sp. isolated from sandalwood seedling.</title>
        <authorList>
            <person name="Tuikhar N."/>
            <person name="Kirdat K."/>
            <person name="Thorat V."/>
            <person name="Swetha P."/>
            <person name="Padma S."/>
            <person name="Sundararaj R."/>
            <person name="Yadav A."/>
        </authorList>
    </citation>
    <scope>NUCLEOTIDE SEQUENCE</scope>
    <source>
        <strain evidence="1">AR01</strain>
    </source>
</reference>
<dbReference type="PROSITE" id="PS50012">
    <property type="entry name" value="RCC1_3"/>
    <property type="match status" value="2"/>
</dbReference>
<proteinExistence type="predicted"/>
<dbReference type="Pfam" id="PF13540">
    <property type="entry name" value="RCC1_2"/>
    <property type="match status" value="1"/>
</dbReference>
<dbReference type="EMBL" id="JANAFB010000003">
    <property type="protein sequence ID" value="MCP3424858.1"/>
    <property type="molecule type" value="Genomic_DNA"/>
</dbReference>
<dbReference type="Gene3D" id="2.130.10.30">
    <property type="entry name" value="Regulator of chromosome condensation 1/beta-lactamase-inhibitor protein II"/>
    <property type="match status" value="2"/>
</dbReference>
<keyword evidence="2" id="KW-1185">Reference proteome</keyword>
<name>A0A9X2HIG6_9MICC</name>
<evidence type="ECO:0000313" key="2">
    <source>
        <dbReference type="Proteomes" id="UP001139502"/>
    </source>
</evidence>
<dbReference type="AlphaFoldDB" id="A0A9X2HIG6"/>
<dbReference type="InterPro" id="IPR051553">
    <property type="entry name" value="Ran_GTPase-activating"/>
</dbReference>
<protein>
    <submittedName>
        <fullName evidence="1">Uncharacterized protein</fullName>
    </submittedName>
</protein>
<dbReference type="RefSeq" id="WP_254164790.1">
    <property type="nucleotide sequence ID" value="NZ_JANAFB010000003.1"/>
</dbReference>
<dbReference type="InterPro" id="IPR009091">
    <property type="entry name" value="RCC1/BLIP-II"/>
</dbReference>
<dbReference type="PANTHER" id="PTHR45982:SF1">
    <property type="entry name" value="REGULATOR OF CHROMOSOME CONDENSATION"/>
    <property type="match status" value="1"/>
</dbReference>
<dbReference type="InterPro" id="IPR000408">
    <property type="entry name" value="Reg_chr_condens"/>
</dbReference>
<dbReference type="SUPFAM" id="SSF50985">
    <property type="entry name" value="RCC1/BLIP-II"/>
    <property type="match status" value="1"/>
</dbReference>